<dbReference type="PROSITE" id="PS00211">
    <property type="entry name" value="ABC_TRANSPORTER_1"/>
    <property type="match status" value="1"/>
</dbReference>
<dbReference type="InterPro" id="IPR017871">
    <property type="entry name" value="ABC_transporter-like_CS"/>
</dbReference>
<organism evidence="10 11">
    <name type="scientific">Roseburia inulinivorans</name>
    <dbReference type="NCBI Taxonomy" id="360807"/>
    <lineage>
        <taxon>Bacteria</taxon>
        <taxon>Bacillati</taxon>
        <taxon>Bacillota</taxon>
        <taxon>Clostridia</taxon>
        <taxon>Lachnospirales</taxon>
        <taxon>Lachnospiraceae</taxon>
        <taxon>Roseburia</taxon>
    </lineage>
</organism>
<dbReference type="SUPFAM" id="SSF90123">
    <property type="entry name" value="ABC transporter transmembrane region"/>
    <property type="match status" value="1"/>
</dbReference>
<dbReference type="CDD" id="cd07346">
    <property type="entry name" value="ABC_6TM_exporters"/>
    <property type="match status" value="1"/>
</dbReference>
<evidence type="ECO:0000259" key="8">
    <source>
        <dbReference type="PROSITE" id="PS50893"/>
    </source>
</evidence>
<dbReference type="GO" id="GO:0005524">
    <property type="term" value="F:ATP binding"/>
    <property type="evidence" value="ECO:0007669"/>
    <property type="project" value="UniProtKB-KW"/>
</dbReference>
<evidence type="ECO:0000256" key="5">
    <source>
        <dbReference type="ARBA" id="ARBA00022989"/>
    </source>
</evidence>
<dbReference type="CDD" id="cd03228">
    <property type="entry name" value="ABCC_MRP_Like"/>
    <property type="match status" value="1"/>
</dbReference>
<dbReference type="AlphaFoldDB" id="A0A414QJU9"/>
<evidence type="ECO:0000256" key="2">
    <source>
        <dbReference type="ARBA" id="ARBA00022692"/>
    </source>
</evidence>
<dbReference type="InterPro" id="IPR003593">
    <property type="entry name" value="AAA+_ATPase"/>
</dbReference>
<dbReference type="PANTHER" id="PTHR43394">
    <property type="entry name" value="ATP-DEPENDENT PERMEASE MDL1, MITOCHONDRIAL"/>
    <property type="match status" value="1"/>
</dbReference>
<dbReference type="InterPro" id="IPR011527">
    <property type="entry name" value="ABC1_TM_dom"/>
</dbReference>
<accession>A0A414QJU9</accession>
<dbReference type="InterPro" id="IPR003439">
    <property type="entry name" value="ABC_transporter-like_ATP-bd"/>
</dbReference>
<evidence type="ECO:0000256" key="3">
    <source>
        <dbReference type="ARBA" id="ARBA00022741"/>
    </source>
</evidence>
<evidence type="ECO:0000259" key="9">
    <source>
        <dbReference type="PROSITE" id="PS50929"/>
    </source>
</evidence>
<dbReference type="Gene3D" id="1.20.1560.10">
    <property type="entry name" value="ABC transporter type 1, transmembrane domain"/>
    <property type="match status" value="1"/>
</dbReference>
<dbReference type="InterPro" id="IPR027417">
    <property type="entry name" value="P-loop_NTPase"/>
</dbReference>
<dbReference type="GO" id="GO:0015421">
    <property type="term" value="F:ABC-type oligopeptide transporter activity"/>
    <property type="evidence" value="ECO:0007669"/>
    <property type="project" value="TreeGrafter"/>
</dbReference>
<feature type="transmembrane region" description="Helical" evidence="7">
    <location>
        <begin position="249"/>
        <end position="274"/>
    </location>
</feature>
<dbReference type="Gene3D" id="3.40.50.300">
    <property type="entry name" value="P-loop containing nucleotide triphosphate hydrolases"/>
    <property type="match status" value="1"/>
</dbReference>
<dbReference type="Pfam" id="PF00664">
    <property type="entry name" value="ABC_membrane"/>
    <property type="match status" value="1"/>
</dbReference>
<dbReference type="GO" id="GO:0005886">
    <property type="term" value="C:plasma membrane"/>
    <property type="evidence" value="ECO:0007669"/>
    <property type="project" value="UniProtKB-SubCell"/>
</dbReference>
<comment type="subcellular location">
    <subcellularLocation>
        <location evidence="1">Cell membrane</location>
        <topology evidence="1">Multi-pass membrane protein</topology>
    </subcellularLocation>
</comment>
<gene>
    <name evidence="10" type="ORF">DW654_16630</name>
</gene>
<evidence type="ECO:0000313" key="10">
    <source>
        <dbReference type="EMBL" id="RHF81062.1"/>
    </source>
</evidence>
<comment type="caution">
    <text evidence="10">The sequence shown here is derived from an EMBL/GenBank/DDBJ whole genome shotgun (WGS) entry which is preliminary data.</text>
</comment>
<evidence type="ECO:0000256" key="7">
    <source>
        <dbReference type="SAM" id="Phobius"/>
    </source>
</evidence>
<feature type="transmembrane region" description="Helical" evidence="7">
    <location>
        <begin position="31"/>
        <end position="51"/>
    </location>
</feature>
<feature type="domain" description="ABC transporter" evidence="8">
    <location>
        <begin position="335"/>
        <end position="547"/>
    </location>
</feature>
<dbReference type="EMBL" id="QRHP01000033">
    <property type="protein sequence ID" value="RHF81062.1"/>
    <property type="molecule type" value="Genomic_DNA"/>
</dbReference>
<dbReference type="GO" id="GO:0016887">
    <property type="term" value="F:ATP hydrolysis activity"/>
    <property type="evidence" value="ECO:0007669"/>
    <property type="project" value="InterPro"/>
</dbReference>
<dbReference type="SMART" id="SM00382">
    <property type="entry name" value="AAA"/>
    <property type="match status" value="1"/>
</dbReference>
<keyword evidence="3" id="KW-0547">Nucleotide-binding</keyword>
<keyword evidence="4 10" id="KW-0067">ATP-binding</keyword>
<sequence length="547" mass="62426">MKKQRSEPGFRRRKTLNTYIYKTKKYIIAQILWDLAGVICLAFSPLLQQWLFDYGLQSPLKKIVMVVLAYGALLVFYTLSQYFCALYAFKGGIKFENLLKRDFLSSLFHMESSKFYKHSIGEYVSLQGNDITALEQDYLEPVISIIRCVNMIIVYGVVLFFGVDWRIALVIILASIFAILIPRMIGKSLTDARSTYQEQMAEYVTEITDLLEGFRVINQMTVGKILDKHEHVLNETAEKRYQYGKKKSMVLGVSELTTKFVKIFTFAVVAVLFYKHEITVGVGVATLSYVSSFIEPIDTVLYNFTAIQSMKDVKKKVLAYTQDTHVTVLPRKKKLNSDIIFENVTFKRKSFALENINLTIKKGMKYAVVGHSGAGKSTLFKLIMGYEKNSSGVIRLDGEDIRNYDISELISYTDQNEHIYRAGIVDNITVFHSYPMDGIDSVGKNIWPEFFEGIFNRKEKECQRFSGGEKQAVAFLRMAAKNAEVILLDEPFSAMDAKMKSAVEHYLFTGKEFEGKTVLVITHDTREESLSQYDGIIHVGENGIYVE</sequence>
<keyword evidence="2 7" id="KW-0812">Transmembrane</keyword>
<dbReference type="SUPFAM" id="SSF52540">
    <property type="entry name" value="P-loop containing nucleoside triphosphate hydrolases"/>
    <property type="match status" value="1"/>
</dbReference>
<keyword evidence="5 7" id="KW-1133">Transmembrane helix</keyword>
<dbReference type="Pfam" id="PF00005">
    <property type="entry name" value="ABC_tran"/>
    <property type="match status" value="1"/>
</dbReference>
<feature type="transmembrane region" description="Helical" evidence="7">
    <location>
        <begin position="63"/>
        <end position="89"/>
    </location>
</feature>
<evidence type="ECO:0000313" key="11">
    <source>
        <dbReference type="Proteomes" id="UP000283701"/>
    </source>
</evidence>
<keyword evidence="6 7" id="KW-0472">Membrane</keyword>
<dbReference type="PROSITE" id="PS50929">
    <property type="entry name" value="ABC_TM1F"/>
    <property type="match status" value="1"/>
</dbReference>
<feature type="transmembrane region" description="Helical" evidence="7">
    <location>
        <begin position="142"/>
        <end position="161"/>
    </location>
</feature>
<dbReference type="PROSITE" id="PS50893">
    <property type="entry name" value="ABC_TRANSPORTER_2"/>
    <property type="match status" value="1"/>
</dbReference>
<reference evidence="10 11" key="1">
    <citation type="submission" date="2018-08" db="EMBL/GenBank/DDBJ databases">
        <title>A genome reference for cultivated species of the human gut microbiota.</title>
        <authorList>
            <person name="Zou Y."/>
            <person name="Xue W."/>
            <person name="Luo G."/>
        </authorList>
    </citation>
    <scope>NUCLEOTIDE SEQUENCE [LARGE SCALE GENOMIC DNA]</scope>
    <source>
        <strain evidence="10 11">AM23-23AC</strain>
    </source>
</reference>
<evidence type="ECO:0000256" key="1">
    <source>
        <dbReference type="ARBA" id="ARBA00004651"/>
    </source>
</evidence>
<dbReference type="Proteomes" id="UP000283701">
    <property type="component" value="Unassembled WGS sequence"/>
</dbReference>
<dbReference type="PANTHER" id="PTHR43394:SF1">
    <property type="entry name" value="ATP-BINDING CASSETTE SUB-FAMILY B MEMBER 10, MITOCHONDRIAL"/>
    <property type="match status" value="1"/>
</dbReference>
<evidence type="ECO:0000256" key="4">
    <source>
        <dbReference type="ARBA" id="ARBA00022840"/>
    </source>
</evidence>
<evidence type="ECO:0000256" key="6">
    <source>
        <dbReference type="ARBA" id="ARBA00023136"/>
    </source>
</evidence>
<proteinExistence type="predicted"/>
<protein>
    <submittedName>
        <fullName evidence="10">ABC transporter ATP-binding protein</fullName>
    </submittedName>
</protein>
<name>A0A414QJU9_9FIRM</name>
<dbReference type="InterPro" id="IPR039421">
    <property type="entry name" value="Type_1_exporter"/>
</dbReference>
<dbReference type="InterPro" id="IPR036640">
    <property type="entry name" value="ABC1_TM_sf"/>
</dbReference>
<feature type="transmembrane region" description="Helical" evidence="7">
    <location>
        <begin position="167"/>
        <end position="185"/>
    </location>
</feature>
<feature type="domain" description="ABC transmembrane type-1" evidence="9">
    <location>
        <begin position="35"/>
        <end position="309"/>
    </location>
</feature>